<keyword evidence="2" id="KW-0540">Nuclease</keyword>
<dbReference type="REBASE" id="101148">
    <property type="entry name" value="Rga602ORF33P"/>
</dbReference>
<dbReference type="Proteomes" id="UP000031368">
    <property type="component" value="Plasmid pRgalR602b"/>
</dbReference>
<dbReference type="RefSeq" id="WP_082046625.1">
    <property type="nucleotide sequence ID" value="NZ_CP006879.1"/>
</dbReference>
<geneLocation type="plasmid" evidence="2 3">
    <name>pRgalR602b</name>
</geneLocation>
<dbReference type="AlphaFoldDB" id="A0A0B4XA10"/>
<organism evidence="2 3">
    <name type="scientific">Rhizobium gallicum bv. gallicum R602sp</name>
    <dbReference type="NCBI Taxonomy" id="1041138"/>
    <lineage>
        <taxon>Bacteria</taxon>
        <taxon>Pseudomonadati</taxon>
        <taxon>Pseudomonadota</taxon>
        <taxon>Alphaproteobacteria</taxon>
        <taxon>Hyphomicrobiales</taxon>
        <taxon>Rhizobiaceae</taxon>
        <taxon>Rhizobium/Agrobacterium group</taxon>
        <taxon>Rhizobium</taxon>
    </lineage>
</organism>
<dbReference type="InterPro" id="IPR027417">
    <property type="entry name" value="P-loop_NTPase"/>
</dbReference>
<dbReference type="HOGENOM" id="CLU_020066_1_0_5"/>
<dbReference type="GO" id="GO:0004519">
    <property type="term" value="F:endonuclease activity"/>
    <property type="evidence" value="ECO:0007669"/>
    <property type="project" value="UniProtKB-KW"/>
</dbReference>
<feature type="domain" description="Putative endonuclease Z1" evidence="1">
    <location>
        <begin position="324"/>
        <end position="520"/>
    </location>
</feature>
<keyword evidence="2" id="KW-0614">Plasmid</keyword>
<evidence type="ECO:0000259" key="1">
    <source>
        <dbReference type="Pfam" id="PF10593"/>
    </source>
</evidence>
<proteinExistence type="predicted"/>
<dbReference type="KEGG" id="rga:RGR602_PB00034"/>
<accession>A0A0B4XA10</accession>
<sequence length="709" mass="77992">MPIKRNGPVTTGTKQNLVEGVQSSPMSPSAVDAVMDQVVVFADQLVDTYSIQVAAGEVGSDGSGTASEEPIIGARAPRALLYGRIQSGKTVSMILTSALALDNGFRVVVVLTTDNVALVRQTASRFKDLDGPRVFAAVKEGSSYEWQGQEGELRDTVSAEGLVLVCAKNHINLPEVIRFLQQLDASNYPVLVLDDEADAATPDTTLAARSTGKANAPQYRSKMNRLVVANDRPEEAGFSLGEELPHSLYVQVTATPYVLFLQKEYADLRPSTTFLLEPGAGYTGGEVFFSQYDPDAAEDERPRNLVFVGATEAILMRRTAPPGLARSINFFVLSACALSVSKGWPTQGFKHLSHTSHKMDEHETVSGYIEAHLNLVRRRLRASVDETREFFREAYNELTRTVQECPALDDLIASARSAIRHAEVIRINSKADVPVYGPRLNFLVGGNILGRGLTIDALLTTYYIREAKTSQMDTVWQHARMFGYRQSYLDHVRIYLPHRLAARFREIHEAEEALRLTVEGENNGNTVLIRVPLASRPTRPNALEAGAVRTVQAGRDQIHPHFYAEDSDAAALVLDILRGNGVPITEADRQRRATTVPLEAINALIESVAILDDDPGLWDLETIEALLRSFSDHMQGGGTVYVREVEDTLTERGWWRGRLSGQEIALLRRVSPQAPSLALLYVGDPDEPIAWFPTVVMPQGSPTYVFTGE</sequence>
<dbReference type="SUPFAM" id="SSF52540">
    <property type="entry name" value="P-loop containing nucleoside triphosphate hydrolases"/>
    <property type="match status" value="1"/>
</dbReference>
<keyword evidence="2" id="KW-0378">Hydrolase</keyword>
<dbReference type="InterPro" id="IPR018310">
    <property type="entry name" value="Put_endonuclease_Z1-dom"/>
</dbReference>
<name>A0A0B4XA10_9HYPH</name>
<dbReference type="Pfam" id="PF10593">
    <property type="entry name" value="Z1"/>
    <property type="match status" value="1"/>
</dbReference>
<reference evidence="2 3" key="1">
    <citation type="submission" date="2013-11" db="EMBL/GenBank/DDBJ databases">
        <title>Complete genome sequence of Rhizobium gallicum bv. gallicum R602.</title>
        <authorList>
            <person name="Bustos P."/>
            <person name="Santamaria R.I."/>
            <person name="Lozano L."/>
            <person name="Acosta J.L."/>
            <person name="Ormeno-Orrillo E."/>
            <person name="Rogel M.A."/>
            <person name="Romero D."/>
            <person name="Cevallos M.A."/>
            <person name="Martinez-Romero E."/>
            <person name="Gonzalez V."/>
        </authorList>
    </citation>
    <scope>NUCLEOTIDE SEQUENCE [LARGE SCALE GENOMIC DNA]</scope>
    <source>
        <strain evidence="2 3">R602</strain>
        <plasmid evidence="2 3">pRgalR602b</plasmid>
    </source>
</reference>
<evidence type="ECO:0000313" key="2">
    <source>
        <dbReference type="EMBL" id="AJD43575.1"/>
    </source>
</evidence>
<evidence type="ECO:0000313" key="3">
    <source>
        <dbReference type="Proteomes" id="UP000031368"/>
    </source>
</evidence>
<dbReference type="EMBL" id="CP006879">
    <property type="protein sequence ID" value="AJD43575.1"/>
    <property type="molecule type" value="Genomic_DNA"/>
</dbReference>
<gene>
    <name evidence="2" type="ORF">RGR602_PB00034</name>
</gene>
<keyword evidence="2" id="KW-0255">Endonuclease</keyword>
<protein>
    <submittedName>
        <fullName evidence="2">Endonuclease Z1 family domain-containing protein</fullName>
    </submittedName>
</protein>
<keyword evidence="3" id="KW-1185">Reference proteome</keyword>